<dbReference type="RefSeq" id="WP_167872930.1">
    <property type="nucleotide sequence ID" value="NZ_CP048852.1"/>
</dbReference>
<dbReference type="Proteomes" id="UP000501914">
    <property type="component" value="Chromosome"/>
</dbReference>
<dbReference type="EMBL" id="CP048852">
    <property type="protein sequence ID" value="QIW80751.1"/>
    <property type="molecule type" value="Genomic_DNA"/>
</dbReference>
<dbReference type="Pfam" id="PF11185">
    <property type="entry name" value="DUF2971"/>
    <property type="match status" value="1"/>
</dbReference>
<evidence type="ECO:0000313" key="1">
    <source>
        <dbReference type="EMBL" id="QIW80751.1"/>
    </source>
</evidence>
<dbReference type="KEGG" id="bteq:G4P54_13565"/>
<sequence length="313" mass="37054">MNNIDISMLKEEELRRFYEILPHMDDHEINVLYHYTNINGLKGILEHKKFWVSHAHFLNDKTEINYTLDLSNKVFEEFCEKLPKKKNISGIDFSKKDLTDYLKEYYEAIIDSIFHQQNYSIYTLSFCTNGDSNLLWSNYSNNDGYCIQVNYQKLIGYLNKKSEFKDLVNAGRVIYDKQVQKKLLEEIFEKLFVVIKTILNPPFEPSEAIRHIVFLLRQYSIFFKDECFSQEEEFRIAISLPNDFENYLCRVSNGVFIPYIEADFEKDCVEGITVGPKNNMDISIDGLKQFLKLNQFNSIQDKNILKSSIPYRY</sequence>
<keyword evidence="2" id="KW-1185">Reference proteome</keyword>
<organism evidence="1 2">
    <name type="scientific">Bacillus tequilensis</name>
    <dbReference type="NCBI Taxonomy" id="227866"/>
    <lineage>
        <taxon>Bacteria</taxon>
        <taxon>Bacillati</taxon>
        <taxon>Bacillota</taxon>
        <taxon>Bacilli</taxon>
        <taxon>Bacillales</taxon>
        <taxon>Bacillaceae</taxon>
        <taxon>Bacillus</taxon>
    </lineage>
</organism>
<name>A0A6H0WJP5_9BACI</name>
<evidence type="ECO:0000313" key="2">
    <source>
        <dbReference type="Proteomes" id="UP000501914"/>
    </source>
</evidence>
<dbReference type="AlphaFoldDB" id="A0A6H0WJP5"/>
<dbReference type="InterPro" id="IPR021352">
    <property type="entry name" value="DUF2971"/>
</dbReference>
<proteinExistence type="predicted"/>
<gene>
    <name evidence="1" type="ORF">G4P54_13565</name>
</gene>
<protein>
    <submittedName>
        <fullName evidence="1">DUF2971 domain-containing protein</fullName>
    </submittedName>
</protein>
<accession>A0A6H0WJP5</accession>
<reference evidence="1 2" key="1">
    <citation type="submission" date="2020-02" db="EMBL/GenBank/DDBJ databases">
        <title>Genome sequencing, annotation and comparative genomic analysis of Bacillus tequilensis EA-CB0015, an effective biological control agent against Pseudocercospora fijiensis in banana plants.</title>
        <authorList>
            <person name="Cuellar-Gaviria T.Z."/>
            <person name="Ju K.-S."/>
            <person name="Villegas-Escobar V."/>
        </authorList>
    </citation>
    <scope>NUCLEOTIDE SEQUENCE [LARGE SCALE GENOMIC DNA]</scope>
    <source>
        <strain evidence="1 2">EA-CB0015</strain>
    </source>
</reference>